<proteinExistence type="predicted"/>
<name>A0A820TBV3_9BILA</name>
<dbReference type="AlphaFoldDB" id="A0A820TBV3"/>
<feature type="non-terminal residue" evidence="2">
    <location>
        <position position="1"/>
    </location>
</feature>
<comment type="caution">
    <text evidence="2">The sequence shown here is derived from an EMBL/GenBank/DDBJ whole genome shotgun (WGS) entry which is preliminary data.</text>
</comment>
<organism evidence="2 3">
    <name type="scientific">Adineta steineri</name>
    <dbReference type="NCBI Taxonomy" id="433720"/>
    <lineage>
        <taxon>Eukaryota</taxon>
        <taxon>Metazoa</taxon>
        <taxon>Spiralia</taxon>
        <taxon>Gnathifera</taxon>
        <taxon>Rotifera</taxon>
        <taxon>Eurotatoria</taxon>
        <taxon>Bdelloidea</taxon>
        <taxon>Adinetida</taxon>
        <taxon>Adinetidae</taxon>
        <taxon>Adineta</taxon>
    </lineage>
</organism>
<feature type="compositionally biased region" description="Basic and acidic residues" evidence="1">
    <location>
        <begin position="59"/>
        <end position="68"/>
    </location>
</feature>
<accession>A0A820TBV3</accession>
<sequence length="77" mass="8980">YEQELLEQHQLTTTTDNTNNDEPMELSTSQDNQMLNTNNDEPMELSTSQDNQMLNTNNDEPREQDDQRTPPVEPELE</sequence>
<protein>
    <submittedName>
        <fullName evidence="2">Uncharacterized protein</fullName>
    </submittedName>
</protein>
<feature type="compositionally biased region" description="Low complexity" evidence="1">
    <location>
        <begin position="8"/>
        <end position="21"/>
    </location>
</feature>
<feature type="region of interest" description="Disordered" evidence="1">
    <location>
        <begin position="1"/>
        <end position="77"/>
    </location>
</feature>
<dbReference type="Proteomes" id="UP000663881">
    <property type="component" value="Unassembled WGS sequence"/>
</dbReference>
<evidence type="ECO:0000256" key="1">
    <source>
        <dbReference type="SAM" id="MobiDB-lite"/>
    </source>
</evidence>
<evidence type="ECO:0000313" key="2">
    <source>
        <dbReference type="EMBL" id="CAF4472426.1"/>
    </source>
</evidence>
<feature type="compositionally biased region" description="Polar residues" evidence="1">
    <location>
        <begin position="26"/>
        <end position="58"/>
    </location>
</feature>
<dbReference type="EMBL" id="CAJOAY010038816">
    <property type="protein sequence ID" value="CAF4472426.1"/>
    <property type="molecule type" value="Genomic_DNA"/>
</dbReference>
<feature type="non-terminal residue" evidence="2">
    <location>
        <position position="77"/>
    </location>
</feature>
<gene>
    <name evidence="2" type="ORF">OKA104_LOCUS55308</name>
</gene>
<reference evidence="2" key="1">
    <citation type="submission" date="2021-02" db="EMBL/GenBank/DDBJ databases">
        <authorList>
            <person name="Nowell W R."/>
        </authorList>
    </citation>
    <scope>NUCLEOTIDE SEQUENCE</scope>
</reference>
<evidence type="ECO:0000313" key="3">
    <source>
        <dbReference type="Proteomes" id="UP000663881"/>
    </source>
</evidence>